<dbReference type="Gene3D" id="3.40.50.1220">
    <property type="entry name" value="TPP-binding domain"/>
    <property type="match status" value="1"/>
</dbReference>
<dbReference type="EMBL" id="SMGG01000005">
    <property type="protein sequence ID" value="TCK59914.1"/>
    <property type="molecule type" value="Genomic_DNA"/>
</dbReference>
<evidence type="ECO:0000313" key="8">
    <source>
        <dbReference type="EMBL" id="TCK59914.1"/>
    </source>
</evidence>
<dbReference type="InterPro" id="IPR000399">
    <property type="entry name" value="TPP-bd_CS"/>
</dbReference>
<comment type="similarity">
    <text evidence="2 4">Belongs to the TPP enzyme family.</text>
</comment>
<dbReference type="PROSITE" id="PS00187">
    <property type="entry name" value="TPP_ENZYMES"/>
    <property type="match status" value="1"/>
</dbReference>
<dbReference type="GO" id="GO:0030976">
    <property type="term" value="F:thiamine pyrophosphate binding"/>
    <property type="evidence" value="ECO:0007669"/>
    <property type="project" value="InterPro"/>
</dbReference>
<dbReference type="GO" id="GO:0009099">
    <property type="term" value="P:L-valine biosynthetic process"/>
    <property type="evidence" value="ECO:0007669"/>
    <property type="project" value="TreeGrafter"/>
</dbReference>
<dbReference type="GO" id="GO:0000287">
    <property type="term" value="F:magnesium ion binding"/>
    <property type="evidence" value="ECO:0007669"/>
    <property type="project" value="InterPro"/>
</dbReference>
<dbReference type="AlphaFoldDB" id="A0A4R1K6T0"/>
<name>A0A4R1K6T0_9BACT</name>
<dbReference type="InterPro" id="IPR012001">
    <property type="entry name" value="Thiamin_PyroP_enz_TPP-bd_dom"/>
</dbReference>
<dbReference type="PANTHER" id="PTHR18968">
    <property type="entry name" value="THIAMINE PYROPHOSPHATE ENZYMES"/>
    <property type="match status" value="1"/>
</dbReference>
<dbReference type="GO" id="GO:0009097">
    <property type="term" value="P:isoleucine biosynthetic process"/>
    <property type="evidence" value="ECO:0007669"/>
    <property type="project" value="TreeGrafter"/>
</dbReference>
<dbReference type="InterPro" id="IPR012000">
    <property type="entry name" value="Thiamin_PyroP_enz_cen_dom"/>
</dbReference>
<dbReference type="Pfam" id="PF00205">
    <property type="entry name" value="TPP_enzyme_M"/>
    <property type="match status" value="1"/>
</dbReference>
<dbReference type="OrthoDB" id="9773408at2"/>
<dbReference type="PANTHER" id="PTHR18968:SF13">
    <property type="entry name" value="ACETOLACTATE SYNTHASE CATALYTIC SUBUNIT, MITOCHONDRIAL"/>
    <property type="match status" value="1"/>
</dbReference>
<dbReference type="GO" id="GO:0005948">
    <property type="term" value="C:acetolactate synthase complex"/>
    <property type="evidence" value="ECO:0007669"/>
    <property type="project" value="TreeGrafter"/>
</dbReference>
<feature type="domain" description="Thiamine pyrophosphate enzyme TPP-binding" evidence="6">
    <location>
        <begin position="406"/>
        <end position="544"/>
    </location>
</feature>
<feature type="domain" description="Thiamine pyrophosphate enzyme central" evidence="5">
    <location>
        <begin position="192"/>
        <end position="326"/>
    </location>
</feature>
<dbReference type="CDD" id="cd07035">
    <property type="entry name" value="TPP_PYR_POX_like"/>
    <property type="match status" value="1"/>
</dbReference>
<keyword evidence="3 4" id="KW-0786">Thiamine pyrophosphate</keyword>
<gene>
    <name evidence="8" type="ORF">C8D98_2081</name>
</gene>
<comment type="cofactor">
    <cofactor evidence="1">
        <name>thiamine diphosphate</name>
        <dbReference type="ChEBI" id="CHEBI:58937"/>
    </cofactor>
</comment>
<dbReference type="GO" id="GO:0050660">
    <property type="term" value="F:flavin adenine dinucleotide binding"/>
    <property type="evidence" value="ECO:0007669"/>
    <property type="project" value="TreeGrafter"/>
</dbReference>
<dbReference type="SUPFAM" id="SSF52518">
    <property type="entry name" value="Thiamin diphosphate-binding fold (THDP-binding)"/>
    <property type="match status" value="2"/>
</dbReference>
<evidence type="ECO:0000256" key="4">
    <source>
        <dbReference type="RuleBase" id="RU362132"/>
    </source>
</evidence>
<evidence type="ECO:0000259" key="7">
    <source>
        <dbReference type="Pfam" id="PF02776"/>
    </source>
</evidence>
<dbReference type="InterPro" id="IPR029035">
    <property type="entry name" value="DHS-like_NAD/FAD-binding_dom"/>
</dbReference>
<organism evidence="8 9">
    <name type="scientific">Seleniivibrio woodruffii</name>
    <dbReference type="NCBI Taxonomy" id="1078050"/>
    <lineage>
        <taxon>Bacteria</taxon>
        <taxon>Pseudomonadati</taxon>
        <taxon>Deferribacterota</taxon>
        <taxon>Deferribacteres</taxon>
        <taxon>Deferribacterales</taxon>
        <taxon>Geovibrionaceae</taxon>
        <taxon>Seleniivibrio</taxon>
    </lineage>
</organism>
<protein>
    <submittedName>
        <fullName evidence="8">Benzoylformate decarboxylase</fullName>
    </submittedName>
</protein>
<evidence type="ECO:0000256" key="2">
    <source>
        <dbReference type="ARBA" id="ARBA00007812"/>
    </source>
</evidence>
<keyword evidence="9" id="KW-1185">Reference proteome</keyword>
<dbReference type="InterPro" id="IPR029061">
    <property type="entry name" value="THDP-binding"/>
</dbReference>
<dbReference type="InterPro" id="IPR045229">
    <property type="entry name" value="TPP_enz"/>
</dbReference>
<reference evidence="8 9" key="1">
    <citation type="submission" date="2019-03" db="EMBL/GenBank/DDBJ databases">
        <title>Genomic Encyclopedia of Type Strains, Phase IV (KMG-IV): sequencing the most valuable type-strain genomes for metagenomic binning, comparative biology and taxonomic classification.</title>
        <authorList>
            <person name="Goeker M."/>
        </authorList>
    </citation>
    <scope>NUCLEOTIDE SEQUENCE [LARGE SCALE GENOMIC DNA]</scope>
    <source>
        <strain evidence="8 9">DSM 24984</strain>
    </source>
</reference>
<dbReference type="Pfam" id="PF02776">
    <property type="entry name" value="TPP_enzyme_N"/>
    <property type="match status" value="1"/>
</dbReference>
<evidence type="ECO:0000256" key="3">
    <source>
        <dbReference type="ARBA" id="ARBA00023052"/>
    </source>
</evidence>
<dbReference type="Gene3D" id="3.40.50.970">
    <property type="match status" value="2"/>
</dbReference>
<dbReference type="Proteomes" id="UP000294614">
    <property type="component" value="Unassembled WGS sequence"/>
</dbReference>
<dbReference type="RefSeq" id="WP_132874064.1">
    <property type="nucleotide sequence ID" value="NZ_SMGG01000005.1"/>
</dbReference>
<evidence type="ECO:0000256" key="1">
    <source>
        <dbReference type="ARBA" id="ARBA00001964"/>
    </source>
</evidence>
<evidence type="ECO:0000259" key="6">
    <source>
        <dbReference type="Pfam" id="PF02775"/>
    </source>
</evidence>
<comment type="caution">
    <text evidence="8">The sequence shown here is derived from an EMBL/GenBank/DDBJ whole genome shotgun (WGS) entry which is preliminary data.</text>
</comment>
<feature type="domain" description="Thiamine pyrophosphate enzyme N-terminal TPP-binding" evidence="7">
    <location>
        <begin position="5"/>
        <end position="113"/>
    </location>
</feature>
<dbReference type="CDD" id="cd02002">
    <property type="entry name" value="TPP_BFDC"/>
    <property type="match status" value="1"/>
</dbReference>
<dbReference type="InterPro" id="IPR011766">
    <property type="entry name" value="TPP_enzyme_TPP-bd"/>
</dbReference>
<evidence type="ECO:0000259" key="5">
    <source>
        <dbReference type="Pfam" id="PF00205"/>
    </source>
</evidence>
<proteinExistence type="inferred from homology"/>
<dbReference type="GO" id="GO:0003984">
    <property type="term" value="F:acetolactate synthase activity"/>
    <property type="evidence" value="ECO:0007669"/>
    <property type="project" value="TreeGrafter"/>
</dbReference>
<evidence type="ECO:0000313" key="9">
    <source>
        <dbReference type="Proteomes" id="UP000294614"/>
    </source>
</evidence>
<dbReference type="Pfam" id="PF02775">
    <property type="entry name" value="TPP_enzyme_C"/>
    <property type="match status" value="1"/>
</dbReference>
<accession>A0A4R1K6T0</accession>
<sequence length="562" mass="60837">MDGKTGNRKLLEQLIADGIEYIFGNPGTVEQGFLNELKNYPQLKYILTLQESIAVMAADGYARSTKKPTVVQLHSSPGIGNAVGAVYQAYRGHSPLVIIAGDAGVKYMNMDAQMAADLTGIMKPVTKYSTMVLHKDSVLRTLRRAVKIASTPPMGPVYVCLPADILDEINTEQVFPSASVIKTAPADDGVCAEIAASLVCAETPVFFIGDGVAYCGAEEAVKELAELIGAEVYGADCGELNMDNTSPCWKGMTGHMFGFASLPVTMKADAALILGTYMLPEVFPETGEIFNASAKVMHIDLNDYEIAKNHRVDTAVSADIGLTLKKVTALIKENASEADRKRFRSRFETLANTVKSPDFPELEKDAPLKMHEFAKVLKEKIPADTVIFDEALTSSPELTAFIVPKDRGTYFQTRGGSLGVGFPGAIGIKTANPEKTVIGFSGDGGCLYTIQALWTAAHHGIGAKFVVCNNMSYKLLKLNISQYWREQAMENEIFPECFSIDSPAVDFVSIARGFGVDALRVERREDIAGAIDAMLSTDKPFLIDLSVDTDHKNHQAGCRCGQ</sequence>
<dbReference type="SUPFAM" id="SSF52467">
    <property type="entry name" value="DHS-like NAD/FAD-binding domain"/>
    <property type="match status" value="1"/>
</dbReference>